<feature type="compositionally biased region" description="Basic and acidic residues" evidence="1">
    <location>
        <begin position="130"/>
        <end position="139"/>
    </location>
</feature>
<evidence type="ECO:0000259" key="3">
    <source>
        <dbReference type="PROSITE" id="PS51724"/>
    </source>
</evidence>
<feature type="signal peptide" evidence="2">
    <location>
        <begin position="1"/>
        <end position="24"/>
    </location>
</feature>
<dbReference type="OrthoDB" id="7843142at2"/>
<sequence>MRPRKTLALAAFVAAFAQLGPVQAQPAGPLDAPLEAPPAGFEGRQFVDSRGCVFVRATINDEVSWVPRLTAERELLCGFDPTRRDEDDAAPVLAETPEDAEQAEEGDAPDVAGTPAEDVEAPVLAETPEDVERADREDAPAVADGGESGDAPVLAETPRDLEPADAAEEAPARADANEDEAGEEAPALADSDEDREAPVMAEEATPEAPVAGTPAMPAAPEPEALPRTAAVDEEAGSKGAAGLPAADPAPRARRRVPPAPQLAWTATTPRLLIDRRTGRDVSGAYDLIYPYTDPARQARDLSAGTHVAVRTRSGQRLIVRRDRLGERNGLMVLLDPPPAPAAQAATFVQVGTFAVTANAERLALRLRKAGMPVRLRAVRDGGRGYQEVLAGPLTSGEQVRDVLRRVREAGFADAFVRGF</sequence>
<feature type="domain" description="SPOR" evidence="3">
    <location>
        <begin position="340"/>
        <end position="419"/>
    </location>
</feature>
<reference evidence="4 5" key="1">
    <citation type="submission" date="2016-10" db="EMBL/GenBank/DDBJ databases">
        <authorList>
            <person name="de Groot N.N."/>
        </authorList>
    </citation>
    <scope>NUCLEOTIDE SEQUENCE [LARGE SCALE GENOMIC DNA]</scope>
    <source>
        <strain evidence="4 5">DSM 19547</strain>
    </source>
</reference>
<feature type="compositionally biased region" description="Low complexity" evidence="1">
    <location>
        <begin position="240"/>
        <end position="249"/>
    </location>
</feature>
<dbReference type="Gene3D" id="3.30.70.1070">
    <property type="entry name" value="Sporulation related repeat"/>
    <property type="match status" value="1"/>
</dbReference>
<keyword evidence="5" id="KW-1185">Reference proteome</keyword>
<keyword evidence="2" id="KW-0732">Signal</keyword>
<dbReference type="GO" id="GO:0042834">
    <property type="term" value="F:peptidoglycan binding"/>
    <property type="evidence" value="ECO:0007669"/>
    <property type="project" value="InterPro"/>
</dbReference>
<proteinExistence type="predicted"/>
<evidence type="ECO:0000256" key="1">
    <source>
        <dbReference type="SAM" id="MobiDB-lite"/>
    </source>
</evidence>
<dbReference type="Proteomes" id="UP000199356">
    <property type="component" value="Unassembled WGS sequence"/>
</dbReference>
<dbReference type="Pfam" id="PF05036">
    <property type="entry name" value="SPOR"/>
    <property type="match status" value="1"/>
</dbReference>
<feature type="compositionally biased region" description="Acidic residues" evidence="1">
    <location>
        <begin position="96"/>
        <end position="108"/>
    </location>
</feature>
<feature type="compositionally biased region" description="Low complexity" evidence="1">
    <location>
        <begin position="211"/>
        <end position="229"/>
    </location>
</feature>
<dbReference type="InterPro" id="IPR007730">
    <property type="entry name" value="SPOR-like_dom"/>
</dbReference>
<dbReference type="InterPro" id="IPR036680">
    <property type="entry name" value="SPOR-like_sf"/>
</dbReference>
<dbReference type="AlphaFoldDB" id="A0A1I5SZR9"/>
<dbReference type="RefSeq" id="WP_093423409.1">
    <property type="nucleotide sequence ID" value="NZ_FOXA01000012.1"/>
</dbReference>
<dbReference type="PROSITE" id="PS51724">
    <property type="entry name" value="SPOR"/>
    <property type="match status" value="1"/>
</dbReference>
<feature type="region of interest" description="Disordered" evidence="1">
    <location>
        <begin position="95"/>
        <end position="263"/>
    </location>
</feature>
<protein>
    <submittedName>
        <fullName evidence="4">Sporulation related domain-containing protein</fullName>
    </submittedName>
</protein>
<dbReference type="EMBL" id="FOXA01000012">
    <property type="protein sequence ID" value="SFP76273.1"/>
    <property type="molecule type" value="Genomic_DNA"/>
</dbReference>
<accession>A0A1I5SZR9</accession>
<evidence type="ECO:0000313" key="4">
    <source>
        <dbReference type="EMBL" id="SFP76273.1"/>
    </source>
</evidence>
<name>A0A1I5SZR9_9RHOB</name>
<evidence type="ECO:0000313" key="5">
    <source>
        <dbReference type="Proteomes" id="UP000199356"/>
    </source>
</evidence>
<gene>
    <name evidence="4" type="ORF">SAMN04488047_11277</name>
</gene>
<feature type="chain" id="PRO_5011699587" evidence="2">
    <location>
        <begin position="25"/>
        <end position="419"/>
    </location>
</feature>
<dbReference type="STRING" id="441119.SAMN04488047_11277"/>
<dbReference type="SUPFAM" id="SSF110997">
    <property type="entry name" value="Sporulation related repeat"/>
    <property type="match status" value="1"/>
</dbReference>
<organism evidence="4 5">
    <name type="scientific">Tranquillimonas alkanivorans</name>
    <dbReference type="NCBI Taxonomy" id="441119"/>
    <lineage>
        <taxon>Bacteria</taxon>
        <taxon>Pseudomonadati</taxon>
        <taxon>Pseudomonadota</taxon>
        <taxon>Alphaproteobacteria</taxon>
        <taxon>Rhodobacterales</taxon>
        <taxon>Roseobacteraceae</taxon>
        <taxon>Tranquillimonas</taxon>
    </lineage>
</organism>
<evidence type="ECO:0000256" key="2">
    <source>
        <dbReference type="SAM" id="SignalP"/>
    </source>
</evidence>